<reference evidence="1" key="1">
    <citation type="journal article" date="2015" name="Nature">
        <title>Complex archaea that bridge the gap between prokaryotes and eukaryotes.</title>
        <authorList>
            <person name="Spang A."/>
            <person name="Saw J.H."/>
            <person name="Jorgensen S.L."/>
            <person name="Zaremba-Niedzwiedzka K."/>
            <person name="Martijn J."/>
            <person name="Lind A.E."/>
            <person name="van Eijk R."/>
            <person name="Schleper C."/>
            <person name="Guy L."/>
            <person name="Ettema T.J."/>
        </authorList>
    </citation>
    <scope>NUCLEOTIDE SEQUENCE</scope>
</reference>
<gene>
    <name evidence="1" type="ORF">LCGC14_0924400</name>
</gene>
<sequence>MKKLLIGLLAGFISLNTYAGVIYAHLTTSGETYQVTISKGTSLRLTGSVYAIPDPPNGHTAQIECGVKNANTSRVSFYRATPINFMPTNPYFFNEIKTATDRYPYGTTSVFLFTMQGAFIGLNAARGVIIRPVDVPSSVETSKITIKCKQYISK</sequence>
<evidence type="ECO:0000313" key="1">
    <source>
        <dbReference type="EMBL" id="KKN21523.1"/>
    </source>
</evidence>
<organism evidence="1">
    <name type="scientific">marine sediment metagenome</name>
    <dbReference type="NCBI Taxonomy" id="412755"/>
    <lineage>
        <taxon>unclassified sequences</taxon>
        <taxon>metagenomes</taxon>
        <taxon>ecological metagenomes</taxon>
    </lineage>
</organism>
<comment type="caution">
    <text evidence="1">The sequence shown here is derived from an EMBL/GenBank/DDBJ whole genome shotgun (WGS) entry which is preliminary data.</text>
</comment>
<protein>
    <submittedName>
        <fullName evidence="1">Uncharacterized protein</fullName>
    </submittedName>
</protein>
<dbReference type="EMBL" id="LAZR01003140">
    <property type="protein sequence ID" value="KKN21523.1"/>
    <property type="molecule type" value="Genomic_DNA"/>
</dbReference>
<name>A0A0F9RWF4_9ZZZZ</name>
<proteinExistence type="predicted"/>
<dbReference type="AlphaFoldDB" id="A0A0F9RWF4"/>
<accession>A0A0F9RWF4</accession>